<sequence>MNADLQHYVREALARGLSRETIAAQLTAARWRRDEIDAALGAWSDGEGGVPVPRRRVSLSAREAFVHLLLFASLYTSAFSTGVILFALIEQWLRDAQVYSGSGSVQAMRWAVAATVTAFPIYLWMSAIAARGLAEEPEKRASGVRRWLTYLTLFVAAQVLIGNFVGVLSSLLAGEQTARSLLKAAVVFAIAGIVFGHYLSGLRRDEADQDGAPRRAGWLGRVGAAGVVLTVALSFLGIGTPRHARGRELDSRRVGDLELLRDQIERAYERDGTVPGSLTELDATAGRGPESVPRDPETRRYYAYQRVDSVRFQLGASFSTADTLDAYGNPTPLRWRHGKGLAMFDLVAKRANRP</sequence>
<feature type="transmembrane region" description="Helical" evidence="2">
    <location>
        <begin position="110"/>
        <end position="130"/>
    </location>
</feature>
<evidence type="ECO:0000313" key="5">
    <source>
        <dbReference type="Proteomes" id="UP000696931"/>
    </source>
</evidence>
<evidence type="ECO:0000256" key="1">
    <source>
        <dbReference type="SAM" id="MobiDB-lite"/>
    </source>
</evidence>
<evidence type="ECO:0000256" key="2">
    <source>
        <dbReference type="SAM" id="Phobius"/>
    </source>
</evidence>
<proteinExistence type="predicted"/>
<dbReference type="AlphaFoldDB" id="A0A933SE48"/>
<keyword evidence="2" id="KW-1133">Transmembrane helix</keyword>
<evidence type="ECO:0000313" key="4">
    <source>
        <dbReference type="EMBL" id="MBI5170055.1"/>
    </source>
</evidence>
<reference evidence="4" key="1">
    <citation type="submission" date="2020-07" db="EMBL/GenBank/DDBJ databases">
        <title>Huge and variable diversity of episymbiotic CPR bacteria and DPANN archaea in groundwater ecosystems.</title>
        <authorList>
            <person name="He C.Y."/>
            <person name="Keren R."/>
            <person name="Whittaker M."/>
            <person name="Farag I.F."/>
            <person name="Doudna J."/>
            <person name="Cate J.H.D."/>
            <person name="Banfield J.F."/>
        </authorList>
    </citation>
    <scope>NUCLEOTIDE SEQUENCE</scope>
    <source>
        <strain evidence="4">NC_groundwater_1813_Pr3_B-0.1um_71_17</strain>
    </source>
</reference>
<protein>
    <recommendedName>
        <fullName evidence="3">DUF5671 domain-containing protein</fullName>
    </recommendedName>
</protein>
<feature type="domain" description="DUF5671" evidence="3">
    <location>
        <begin position="63"/>
        <end position="196"/>
    </location>
</feature>
<feature type="transmembrane region" description="Helical" evidence="2">
    <location>
        <begin position="150"/>
        <end position="173"/>
    </location>
</feature>
<keyword evidence="2" id="KW-0472">Membrane</keyword>
<dbReference type="InterPro" id="IPR043728">
    <property type="entry name" value="DUF5671"/>
</dbReference>
<feature type="transmembrane region" description="Helical" evidence="2">
    <location>
        <begin position="180"/>
        <end position="198"/>
    </location>
</feature>
<feature type="transmembrane region" description="Helical" evidence="2">
    <location>
        <begin position="64"/>
        <end position="89"/>
    </location>
</feature>
<organism evidence="4 5">
    <name type="scientific">Eiseniibacteriota bacterium</name>
    <dbReference type="NCBI Taxonomy" id="2212470"/>
    <lineage>
        <taxon>Bacteria</taxon>
        <taxon>Candidatus Eiseniibacteriota</taxon>
    </lineage>
</organism>
<comment type="caution">
    <text evidence="4">The sequence shown here is derived from an EMBL/GenBank/DDBJ whole genome shotgun (WGS) entry which is preliminary data.</text>
</comment>
<dbReference type="Pfam" id="PF18920">
    <property type="entry name" value="DUF5671"/>
    <property type="match status" value="1"/>
</dbReference>
<gene>
    <name evidence="4" type="ORF">HZA61_11245</name>
</gene>
<keyword evidence="2" id="KW-0812">Transmembrane</keyword>
<feature type="region of interest" description="Disordered" evidence="1">
    <location>
        <begin position="274"/>
        <end position="296"/>
    </location>
</feature>
<name>A0A933SE48_UNCEI</name>
<dbReference type="Proteomes" id="UP000696931">
    <property type="component" value="Unassembled WGS sequence"/>
</dbReference>
<accession>A0A933SE48</accession>
<evidence type="ECO:0000259" key="3">
    <source>
        <dbReference type="Pfam" id="PF18920"/>
    </source>
</evidence>
<feature type="transmembrane region" description="Helical" evidence="2">
    <location>
        <begin position="218"/>
        <end position="238"/>
    </location>
</feature>
<dbReference type="EMBL" id="JACRIW010000079">
    <property type="protein sequence ID" value="MBI5170055.1"/>
    <property type="molecule type" value="Genomic_DNA"/>
</dbReference>